<evidence type="ECO:0000313" key="1">
    <source>
        <dbReference type="EMBL" id="KAF9516461.1"/>
    </source>
</evidence>
<keyword evidence="2" id="KW-1185">Reference proteome</keyword>
<sequence length="81" mass="9353">VFSLSSETMTKRCNCIKPKLMEALQMPKFMLKKQWLNFTDSWETPIADMRDDKDDNTSVLQDILGAQGSELDQILERLGKE</sequence>
<feature type="non-terminal residue" evidence="1">
    <location>
        <position position="1"/>
    </location>
</feature>
<name>A0A9P6B2G3_9AGAM</name>
<dbReference type="OrthoDB" id="3262464at2759"/>
<accession>A0A9P6B2G3</accession>
<comment type="caution">
    <text evidence="1">The sequence shown here is derived from an EMBL/GenBank/DDBJ whole genome shotgun (WGS) entry which is preliminary data.</text>
</comment>
<dbReference type="EMBL" id="MU128939">
    <property type="protein sequence ID" value="KAF9516461.1"/>
    <property type="molecule type" value="Genomic_DNA"/>
</dbReference>
<organism evidence="1 2">
    <name type="scientific">Hydnum rufescens UP504</name>
    <dbReference type="NCBI Taxonomy" id="1448309"/>
    <lineage>
        <taxon>Eukaryota</taxon>
        <taxon>Fungi</taxon>
        <taxon>Dikarya</taxon>
        <taxon>Basidiomycota</taxon>
        <taxon>Agaricomycotina</taxon>
        <taxon>Agaricomycetes</taxon>
        <taxon>Cantharellales</taxon>
        <taxon>Hydnaceae</taxon>
        <taxon>Hydnum</taxon>
    </lineage>
</organism>
<dbReference type="AlphaFoldDB" id="A0A9P6B2G3"/>
<proteinExistence type="predicted"/>
<evidence type="ECO:0000313" key="2">
    <source>
        <dbReference type="Proteomes" id="UP000886523"/>
    </source>
</evidence>
<reference evidence="1" key="1">
    <citation type="journal article" date="2020" name="Nat. Commun.">
        <title>Large-scale genome sequencing of mycorrhizal fungi provides insights into the early evolution of symbiotic traits.</title>
        <authorList>
            <person name="Miyauchi S."/>
            <person name="Kiss E."/>
            <person name="Kuo A."/>
            <person name="Drula E."/>
            <person name="Kohler A."/>
            <person name="Sanchez-Garcia M."/>
            <person name="Morin E."/>
            <person name="Andreopoulos B."/>
            <person name="Barry K.W."/>
            <person name="Bonito G."/>
            <person name="Buee M."/>
            <person name="Carver A."/>
            <person name="Chen C."/>
            <person name="Cichocki N."/>
            <person name="Clum A."/>
            <person name="Culley D."/>
            <person name="Crous P.W."/>
            <person name="Fauchery L."/>
            <person name="Girlanda M."/>
            <person name="Hayes R.D."/>
            <person name="Keri Z."/>
            <person name="LaButti K."/>
            <person name="Lipzen A."/>
            <person name="Lombard V."/>
            <person name="Magnuson J."/>
            <person name="Maillard F."/>
            <person name="Murat C."/>
            <person name="Nolan M."/>
            <person name="Ohm R.A."/>
            <person name="Pangilinan J."/>
            <person name="Pereira M.F."/>
            <person name="Perotto S."/>
            <person name="Peter M."/>
            <person name="Pfister S."/>
            <person name="Riley R."/>
            <person name="Sitrit Y."/>
            <person name="Stielow J.B."/>
            <person name="Szollosi G."/>
            <person name="Zifcakova L."/>
            <person name="Stursova M."/>
            <person name="Spatafora J.W."/>
            <person name="Tedersoo L."/>
            <person name="Vaario L.M."/>
            <person name="Yamada A."/>
            <person name="Yan M."/>
            <person name="Wang P."/>
            <person name="Xu J."/>
            <person name="Bruns T."/>
            <person name="Baldrian P."/>
            <person name="Vilgalys R."/>
            <person name="Dunand C."/>
            <person name="Henrissat B."/>
            <person name="Grigoriev I.V."/>
            <person name="Hibbett D."/>
            <person name="Nagy L.G."/>
            <person name="Martin F.M."/>
        </authorList>
    </citation>
    <scope>NUCLEOTIDE SEQUENCE</scope>
    <source>
        <strain evidence="1">UP504</strain>
    </source>
</reference>
<protein>
    <submittedName>
        <fullName evidence="1">Uncharacterized protein</fullName>
    </submittedName>
</protein>
<gene>
    <name evidence="1" type="ORF">BS47DRAFT_1292310</name>
</gene>
<dbReference type="Proteomes" id="UP000886523">
    <property type="component" value="Unassembled WGS sequence"/>
</dbReference>